<dbReference type="InterPro" id="IPR000868">
    <property type="entry name" value="Isochorismatase-like_dom"/>
</dbReference>
<dbReference type="GO" id="GO:0019363">
    <property type="term" value="P:pyridine nucleotide biosynthetic process"/>
    <property type="evidence" value="ECO:0007669"/>
    <property type="project" value="UniProtKB-KW"/>
</dbReference>
<accession>A0A0R3DBA0</accession>
<organism evidence="10 11">
    <name type="scientific">Bradyrhizobium manausense</name>
    <dbReference type="NCBI Taxonomy" id="989370"/>
    <lineage>
        <taxon>Bacteria</taxon>
        <taxon>Pseudomonadati</taxon>
        <taxon>Pseudomonadota</taxon>
        <taxon>Alphaproteobacteria</taxon>
        <taxon>Hyphomicrobiales</taxon>
        <taxon>Nitrobacteraceae</taxon>
        <taxon>Bradyrhizobium</taxon>
    </lineage>
</organism>
<dbReference type="AlphaFoldDB" id="A0A0R3DBA0"/>
<evidence type="ECO:0000256" key="5">
    <source>
        <dbReference type="ARBA" id="ARBA00037900"/>
    </source>
</evidence>
<evidence type="ECO:0000313" key="11">
    <source>
        <dbReference type="Proteomes" id="UP000051936"/>
    </source>
</evidence>
<dbReference type="Proteomes" id="UP000051936">
    <property type="component" value="Unassembled WGS sequence"/>
</dbReference>
<sequence length="223" mass="24388">MRRADGIRLAIGTLSMKISDRDVLLVIDVQNDFCTGGALAVPGGEKVVPAINRIAQKFANVVLTQDWHPGDHVSFAANHPGKQPFQTIELDYGTQVLWPTHCVQGTAGAEFHRDLDLTRASLVVRKGFRRGIDSYSALFENDKKTPTGLLGYLRERELKTVFVAGLALDFCVRFSAEDARKAGFEVVVIEDACRGIDLNGSVAATHRSFKEVGISTISLEAFL</sequence>
<keyword evidence="3" id="KW-0479">Metal-binding</keyword>
<dbReference type="EC" id="3.5.1.19" evidence="6"/>
<dbReference type="PANTHER" id="PTHR11080:SF2">
    <property type="entry name" value="LD05707P"/>
    <property type="match status" value="1"/>
</dbReference>
<protein>
    <recommendedName>
        <fullName evidence="8">Nicotinamidase</fullName>
        <ecNumber evidence="6">3.5.1.19</ecNumber>
    </recommendedName>
    <alternativeName>
        <fullName evidence="7">Nicotinamide deamidase</fullName>
    </alternativeName>
</protein>
<evidence type="ECO:0000313" key="10">
    <source>
        <dbReference type="EMBL" id="KRQ03759.1"/>
    </source>
</evidence>
<evidence type="ECO:0000256" key="4">
    <source>
        <dbReference type="ARBA" id="ARBA00022801"/>
    </source>
</evidence>
<dbReference type="Pfam" id="PF00857">
    <property type="entry name" value="Isochorismatase"/>
    <property type="match status" value="1"/>
</dbReference>
<keyword evidence="2" id="KW-0662">Pyridine nucleotide biosynthesis</keyword>
<comment type="pathway">
    <text evidence="5">Cofactor biosynthesis; nicotinate biosynthesis; nicotinate from nicotinamide: step 1/1.</text>
</comment>
<feature type="domain" description="Isochorismatase-like" evidence="9">
    <location>
        <begin position="23"/>
        <end position="210"/>
    </location>
</feature>
<evidence type="ECO:0000256" key="2">
    <source>
        <dbReference type="ARBA" id="ARBA00022642"/>
    </source>
</evidence>
<dbReference type="OrthoDB" id="9791276at2"/>
<comment type="similarity">
    <text evidence="1">Belongs to the isochorismatase family.</text>
</comment>
<comment type="caution">
    <text evidence="10">The sequence shown here is derived from an EMBL/GenBank/DDBJ whole genome shotgun (WGS) entry which is preliminary data.</text>
</comment>
<dbReference type="Gene3D" id="3.40.50.850">
    <property type="entry name" value="Isochorismatase-like"/>
    <property type="match status" value="1"/>
</dbReference>
<reference evidence="10 11" key="1">
    <citation type="submission" date="2015-09" db="EMBL/GenBank/DDBJ databases">
        <title>Draft Genome Sequence of Bradyrhizobium manausense Strain BR 3351T, a Novel Symbiotic Nitrogen-Fixing Alphaproteobacterium Isolated from Brazilian Amazon Rain Forest.</title>
        <authorList>
            <person name="De Araujo J.L."/>
            <person name="Zilli J.E."/>
        </authorList>
    </citation>
    <scope>NUCLEOTIDE SEQUENCE [LARGE SCALE GENOMIC DNA]</scope>
    <source>
        <strain evidence="10 11">BR3351</strain>
    </source>
</reference>
<name>A0A0R3DBA0_9BRAD</name>
<dbReference type="GO" id="GO:0046872">
    <property type="term" value="F:metal ion binding"/>
    <property type="evidence" value="ECO:0007669"/>
    <property type="project" value="UniProtKB-KW"/>
</dbReference>
<dbReference type="CDD" id="cd01011">
    <property type="entry name" value="nicotinamidase"/>
    <property type="match status" value="1"/>
</dbReference>
<evidence type="ECO:0000256" key="8">
    <source>
        <dbReference type="ARBA" id="ARBA00072277"/>
    </source>
</evidence>
<dbReference type="EMBL" id="LJYG01000108">
    <property type="protein sequence ID" value="KRQ03759.1"/>
    <property type="molecule type" value="Genomic_DNA"/>
</dbReference>
<evidence type="ECO:0000256" key="7">
    <source>
        <dbReference type="ARBA" id="ARBA00043224"/>
    </source>
</evidence>
<dbReference type="GO" id="GO:0008936">
    <property type="term" value="F:nicotinamidase activity"/>
    <property type="evidence" value="ECO:0007669"/>
    <property type="project" value="UniProtKB-EC"/>
</dbReference>
<gene>
    <name evidence="10" type="ORF">AOQ71_31310</name>
</gene>
<dbReference type="FunFam" id="3.40.50.850:FF:000006">
    <property type="entry name" value="Bifunctional pyrazinamidase/nicotinamidase"/>
    <property type="match status" value="1"/>
</dbReference>
<evidence type="ECO:0000256" key="1">
    <source>
        <dbReference type="ARBA" id="ARBA00006336"/>
    </source>
</evidence>
<evidence type="ECO:0000256" key="6">
    <source>
        <dbReference type="ARBA" id="ARBA00039017"/>
    </source>
</evidence>
<keyword evidence="11" id="KW-1185">Reference proteome</keyword>
<dbReference type="InterPro" id="IPR036380">
    <property type="entry name" value="Isochorismatase-like_sf"/>
</dbReference>
<evidence type="ECO:0000256" key="3">
    <source>
        <dbReference type="ARBA" id="ARBA00022723"/>
    </source>
</evidence>
<proteinExistence type="inferred from homology"/>
<dbReference type="STRING" id="989370.AOQ71_31310"/>
<dbReference type="NCBIfam" id="NF008623">
    <property type="entry name" value="PRK11609.1"/>
    <property type="match status" value="1"/>
</dbReference>
<dbReference type="PANTHER" id="PTHR11080">
    <property type="entry name" value="PYRAZINAMIDASE/NICOTINAMIDASE"/>
    <property type="match status" value="1"/>
</dbReference>
<dbReference type="InterPro" id="IPR052347">
    <property type="entry name" value="Isochorismatase_Nicotinamidase"/>
</dbReference>
<dbReference type="SUPFAM" id="SSF52499">
    <property type="entry name" value="Isochorismatase-like hydrolases"/>
    <property type="match status" value="1"/>
</dbReference>
<keyword evidence="4" id="KW-0378">Hydrolase</keyword>
<evidence type="ECO:0000259" key="9">
    <source>
        <dbReference type="Pfam" id="PF00857"/>
    </source>
</evidence>